<dbReference type="EnsemblPlants" id="KEH17290">
    <property type="protein sequence ID" value="KEH17290"/>
    <property type="gene ID" value="MTR_0026s0230"/>
</dbReference>
<gene>
    <name evidence="2" type="primary">25479762</name>
    <name evidence="1" type="ORF">MTR_0026s0230</name>
</gene>
<keyword evidence="3" id="KW-1185">Reference proteome</keyword>
<name>A0A072TUR5_MEDTR</name>
<dbReference type="HOGENOM" id="CLU_2674911_0_0_1"/>
<reference evidence="2" key="3">
    <citation type="submission" date="2015-06" db="UniProtKB">
        <authorList>
            <consortium name="EnsemblPlants"/>
        </authorList>
    </citation>
    <scope>IDENTIFICATION</scope>
    <source>
        <strain evidence="2">cv. Jemalong A17</strain>
    </source>
</reference>
<dbReference type="AlphaFoldDB" id="A0A072TUR5"/>
<dbReference type="Proteomes" id="UP000002051">
    <property type="component" value="Unassembled WGS sequence"/>
</dbReference>
<sequence>MQHLRLRPSYTLRNTFHHTLRSILHKMHLPIHANPTRKHAALLQRMRKGCERVCLPLQILWVRPPPVLRKAADGS</sequence>
<dbReference type="EMBL" id="KL402751">
    <property type="protein sequence ID" value="KEH17290.1"/>
    <property type="molecule type" value="Genomic_DNA"/>
</dbReference>
<protein>
    <submittedName>
        <fullName evidence="1 2">Uncharacterized protein</fullName>
    </submittedName>
</protein>
<dbReference type="KEGG" id="mtr:25479762"/>
<dbReference type="OrthoDB" id="1852188at2759"/>
<reference evidence="1 3" key="2">
    <citation type="journal article" date="2014" name="BMC Genomics">
        <title>An improved genome release (version Mt4.0) for the model legume Medicago truncatula.</title>
        <authorList>
            <person name="Tang H."/>
            <person name="Krishnakumar V."/>
            <person name="Bidwell S."/>
            <person name="Rosen B."/>
            <person name="Chan A."/>
            <person name="Zhou S."/>
            <person name="Gentzbittel L."/>
            <person name="Childs K.L."/>
            <person name="Yandell M."/>
            <person name="Gundlach H."/>
            <person name="Mayer K.F."/>
            <person name="Schwartz D.C."/>
            <person name="Town C.D."/>
        </authorList>
    </citation>
    <scope>GENOME REANNOTATION</scope>
    <source>
        <strain evidence="1">A17</strain>
        <strain evidence="2 3">cv. Jemalong A17</strain>
    </source>
</reference>
<evidence type="ECO:0000313" key="2">
    <source>
        <dbReference type="EnsemblPlants" id="KEH17290"/>
    </source>
</evidence>
<evidence type="ECO:0000313" key="1">
    <source>
        <dbReference type="EMBL" id="KEH17290.1"/>
    </source>
</evidence>
<proteinExistence type="predicted"/>
<accession>A0A072TUR5</accession>
<organism evidence="1 3">
    <name type="scientific">Medicago truncatula</name>
    <name type="common">Barrel medic</name>
    <name type="synonym">Medicago tribuloides</name>
    <dbReference type="NCBI Taxonomy" id="3880"/>
    <lineage>
        <taxon>Eukaryota</taxon>
        <taxon>Viridiplantae</taxon>
        <taxon>Streptophyta</taxon>
        <taxon>Embryophyta</taxon>
        <taxon>Tracheophyta</taxon>
        <taxon>Spermatophyta</taxon>
        <taxon>Magnoliopsida</taxon>
        <taxon>eudicotyledons</taxon>
        <taxon>Gunneridae</taxon>
        <taxon>Pentapetalae</taxon>
        <taxon>rosids</taxon>
        <taxon>fabids</taxon>
        <taxon>Fabales</taxon>
        <taxon>Fabaceae</taxon>
        <taxon>Papilionoideae</taxon>
        <taxon>50 kb inversion clade</taxon>
        <taxon>NPAAA clade</taxon>
        <taxon>Hologalegina</taxon>
        <taxon>IRL clade</taxon>
        <taxon>Trifolieae</taxon>
        <taxon>Medicago</taxon>
    </lineage>
</organism>
<evidence type="ECO:0000313" key="3">
    <source>
        <dbReference type="Proteomes" id="UP000002051"/>
    </source>
</evidence>
<reference evidence="1 3" key="1">
    <citation type="journal article" date="2011" name="Nature">
        <title>The Medicago genome provides insight into the evolution of rhizobial symbioses.</title>
        <authorList>
            <person name="Young N.D."/>
            <person name="Debelle F."/>
            <person name="Oldroyd G.E."/>
            <person name="Geurts R."/>
            <person name="Cannon S.B."/>
            <person name="Udvardi M.K."/>
            <person name="Benedito V.A."/>
            <person name="Mayer K.F."/>
            <person name="Gouzy J."/>
            <person name="Schoof H."/>
            <person name="Van de Peer Y."/>
            <person name="Proost S."/>
            <person name="Cook D.R."/>
            <person name="Meyers B.C."/>
            <person name="Spannagl M."/>
            <person name="Cheung F."/>
            <person name="De Mita S."/>
            <person name="Krishnakumar V."/>
            <person name="Gundlach H."/>
            <person name="Zhou S."/>
            <person name="Mudge J."/>
            <person name="Bharti A.K."/>
            <person name="Murray J.D."/>
            <person name="Naoumkina M.A."/>
            <person name="Rosen B."/>
            <person name="Silverstein K.A."/>
            <person name="Tang H."/>
            <person name="Rombauts S."/>
            <person name="Zhao P.X."/>
            <person name="Zhou P."/>
            <person name="Barbe V."/>
            <person name="Bardou P."/>
            <person name="Bechner M."/>
            <person name="Bellec A."/>
            <person name="Berger A."/>
            <person name="Berges H."/>
            <person name="Bidwell S."/>
            <person name="Bisseling T."/>
            <person name="Choisne N."/>
            <person name="Couloux A."/>
            <person name="Denny R."/>
            <person name="Deshpande S."/>
            <person name="Dai X."/>
            <person name="Doyle J.J."/>
            <person name="Dudez A.M."/>
            <person name="Farmer A.D."/>
            <person name="Fouteau S."/>
            <person name="Franken C."/>
            <person name="Gibelin C."/>
            <person name="Gish J."/>
            <person name="Goldstein S."/>
            <person name="Gonzalez A.J."/>
            <person name="Green P.J."/>
            <person name="Hallab A."/>
            <person name="Hartog M."/>
            <person name="Hua A."/>
            <person name="Humphray S.J."/>
            <person name="Jeong D.H."/>
            <person name="Jing Y."/>
            <person name="Jocker A."/>
            <person name="Kenton S.M."/>
            <person name="Kim D.J."/>
            <person name="Klee K."/>
            <person name="Lai H."/>
            <person name="Lang C."/>
            <person name="Lin S."/>
            <person name="Macmil S.L."/>
            <person name="Magdelenat G."/>
            <person name="Matthews L."/>
            <person name="McCorrison J."/>
            <person name="Monaghan E.L."/>
            <person name="Mun J.H."/>
            <person name="Najar F.Z."/>
            <person name="Nicholson C."/>
            <person name="Noirot C."/>
            <person name="O'Bleness M."/>
            <person name="Paule C.R."/>
            <person name="Poulain J."/>
            <person name="Prion F."/>
            <person name="Qin B."/>
            <person name="Qu C."/>
            <person name="Retzel E.F."/>
            <person name="Riddle C."/>
            <person name="Sallet E."/>
            <person name="Samain S."/>
            <person name="Samson N."/>
            <person name="Sanders I."/>
            <person name="Saurat O."/>
            <person name="Scarpelli C."/>
            <person name="Schiex T."/>
            <person name="Segurens B."/>
            <person name="Severin A.J."/>
            <person name="Sherrier D.J."/>
            <person name="Shi R."/>
            <person name="Sims S."/>
            <person name="Singer S.R."/>
            <person name="Sinharoy S."/>
            <person name="Sterck L."/>
            <person name="Viollet A."/>
            <person name="Wang B.B."/>
            <person name="Wang K."/>
            <person name="Wang M."/>
            <person name="Wang X."/>
            <person name="Warfsmann J."/>
            <person name="Weissenbach J."/>
            <person name="White D.D."/>
            <person name="White J.D."/>
            <person name="Wiley G.B."/>
            <person name="Wincker P."/>
            <person name="Xing Y."/>
            <person name="Yang L."/>
            <person name="Yao Z."/>
            <person name="Ying F."/>
            <person name="Zhai J."/>
            <person name="Zhou L."/>
            <person name="Zuber A."/>
            <person name="Denarie J."/>
            <person name="Dixon R.A."/>
            <person name="May G.D."/>
            <person name="Schwartz D.C."/>
            <person name="Rogers J."/>
            <person name="Quetier F."/>
            <person name="Town C.D."/>
            <person name="Roe B.A."/>
        </authorList>
    </citation>
    <scope>NUCLEOTIDE SEQUENCE [LARGE SCALE GENOMIC DNA]</scope>
    <source>
        <strain evidence="1">A17</strain>
        <strain evidence="2 3">cv. Jemalong A17</strain>
    </source>
</reference>